<dbReference type="Proteomes" id="UP001218218">
    <property type="component" value="Unassembled WGS sequence"/>
</dbReference>
<feature type="compositionally biased region" description="Basic and acidic residues" evidence="1">
    <location>
        <begin position="467"/>
        <end position="615"/>
    </location>
</feature>
<evidence type="ECO:0000313" key="3">
    <source>
        <dbReference type="Proteomes" id="UP001218218"/>
    </source>
</evidence>
<dbReference type="AlphaFoldDB" id="A0AAD7EPA0"/>
<protein>
    <submittedName>
        <fullName evidence="2">Uncharacterized protein</fullName>
    </submittedName>
</protein>
<keyword evidence="3" id="KW-1185">Reference proteome</keyword>
<sequence length="707" mass="78217">MAPKKQQKPKEMFKPYDATAVPDVMPFPALARVATTKTEETAVPKLNQYQHSWIFDVVLCDADLPGLSKQAKAEFYEKVKNDAFEAKAFQHKAQPGDSKEEACVPKLMAAWKRENQKAKTTRVADDGDGSDDEEDEGARVGLLRGYTKAGWLRAIQKVMTNKRTAAKTRKPTKTDNADSVAVVLALAMAKVFGLASYTGRDKFRGERHDEINAHSRTLLGPGNAGGKFRKAEAELWANEDQAKWESVAEADEDVDWEERQKLPMGAVQHMVDTLNAGRKFRPFLATMLMGWLNEQGEIQFEWSEALPKGVVIEQRFEDKYPQLVSDSINTMYQWAKKRPASYSLDYAAARDGSPGQPAPVFPVSVEALDDMSPNMVAQTVTDFLIKLYKAAFGDETQNIPWPTIATAPDRYYDVGKFDLVFSSSGLEGFKGTQWHLLGAALAVGARDGSSGFFRKGSALAGGEEDAGLQRKDDEEVEDARKAAEAEAARKEDEAEAARKEDEAEDARKEDEAEAARKADEVEAARKADEAEATRKEDEAEDARKEDEAEAARKADEAEATRKEDEAEAARKADEAEATRKEDEAEAACKEDEAEDARKEDEAEAARKETDAEGVRKTKVKKSRKRKAPEDGLEADEEGAARRTARARKTPAEAEAERKEKMAAATNEKRKPGYSYVEKSPVKKGRGGKRCTSISVSMARKTDTDLRS</sequence>
<feature type="compositionally biased region" description="Basic residues" evidence="1">
    <location>
        <begin position="616"/>
        <end position="626"/>
    </location>
</feature>
<evidence type="ECO:0000256" key="1">
    <source>
        <dbReference type="SAM" id="MobiDB-lite"/>
    </source>
</evidence>
<accession>A0AAD7EPA0</accession>
<comment type="caution">
    <text evidence="2">The sequence shown here is derived from an EMBL/GenBank/DDBJ whole genome shotgun (WGS) entry which is preliminary data.</text>
</comment>
<reference evidence="2" key="1">
    <citation type="submission" date="2023-03" db="EMBL/GenBank/DDBJ databases">
        <title>Massive genome expansion in bonnet fungi (Mycena s.s.) driven by repeated elements and novel gene families across ecological guilds.</title>
        <authorList>
            <consortium name="Lawrence Berkeley National Laboratory"/>
            <person name="Harder C.B."/>
            <person name="Miyauchi S."/>
            <person name="Viragh M."/>
            <person name="Kuo A."/>
            <person name="Thoen E."/>
            <person name="Andreopoulos B."/>
            <person name="Lu D."/>
            <person name="Skrede I."/>
            <person name="Drula E."/>
            <person name="Henrissat B."/>
            <person name="Morin E."/>
            <person name="Kohler A."/>
            <person name="Barry K."/>
            <person name="LaButti K."/>
            <person name="Morin E."/>
            <person name="Salamov A."/>
            <person name="Lipzen A."/>
            <person name="Mereny Z."/>
            <person name="Hegedus B."/>
            <person name="Baldrian P."/>
            <person name="Stursova M."/>
            <person name="Weitz H."/>
            <person name="Taylor A."/>
            <person name="Grigoriev I.V."/>
            <person name="Nagy L.G."/>
            <person name="Martin F."/>
            <person name="Kauserud H."/>
        </authorList>
    </citation>
    <scope>NUCLEOTIDE SEQUENCE</scope>
    <source>
        <strain evidence="2">CBHHK002</strain>
    </source>
</reference>
<feature type="region of interest" description="Disordered" evidence="1">
    <location>
        <begin position="457"/>
        <end position="707"/>
    </location>
</feature>
<organism evidence="2 3">
    <name type="scientific">Mycena albidolilacea</name>
    <dbReference type="NCBI Taxonomy" id="1033008"/>
    <lineage>
        <taxon>Eukaryota</taxon>
        <taxon>Fungi</taxon>
        <taxon>Dikarya</taxon>
        <taxon>Basidiomycota</taxon>
        <taxon>Agaricomycotina</taxon>
        <taxon>Agaricomycetes</taxon>
        <taxon>Agaricomycetidae</taxon>
        <taxon>Agaricales</taxon>
        <taxon>Marasmiineae</taxon>
        <taxon>Mycenaceae</taxon>
        <taxon>Mycena</taxon>
    </lineage>
</organism>
<evidence type="ECO:0000313" key="2">
    <source>
        <dbReference type="EMBL" id="KAJ7342928.1"/>
    </source>
</evidence>
<name>A0AAD7EPA0_9AGAR</name>
<dbReference type="EMBL" id="JARIHO010000024">
    <property type="protein sequence ID" value="KAJ7342928.1"/>
    <property type="molecule type" value="Genomic_DNA"/>
</dbReference>
<feature type="compositionally biased region" description="Acidic residues" evidence="1">
    <location>
        <begin position="126"/>
        <end position="136"/>
    </location>
</feature>
<proteinExistence type="predicted"/>
<feature type="compositionally biased region" description="Basic and acidic residues" evidence="1">
    <location>
        <begin position="115"/>
        <end position="125"/>
    </location>
</feature>
<feature type="compositionally biased region" description="Basic and acidic residues" evidence="1">
    <location>
        <begin position="649"/>
        <end position="670"/>
    </location>
</feature>
<gene>
    <name evidence="2" type="ORF">DFH08DRAFT_811261</name>
</gene>
<feature type="region of interest" description="Disordered" evidence="1">
    <location>
        <begin position="115"/>
        <end position="137"/>
    </location>
</feature>